<reference evidence="2" key="1">
    <citation type="submission" date="2020-07" db="EMBL/GenBank/DDBJ databases">
        <title>Genome sequence and genetic diversity analysis of an under-domesticated orphan crop, white fonio (Digitaria exilis).</title>
        <authorList>
            <person name="Bennetzen J.L."/>
            <person name="Chen S."/>
            <person name="Ma X."/>
            <person name="Wang X."/>
            <person name="Yssel A.E.J."/>
            <person name="Chaluvadi S.R."/>
            <person name="Johnson M."/>
            <person name="Gangashetty P."/>
            <person name="Hamidou F."/>
            <person name="Sanogo M.D."/>
            <person name="Zwaenepoel A."/>
            <person name="Wallace J."/>
            <person name="Van De Peer Y."/>
            <person name="Van Deynze A."/>
        </authorList>
    </citation>
    <scope>NUCLEOTIDE SEQUENCE</scope>
    <source>
        <tissue evidence="2">Leaves</tissue>
    </source>
</reference>
<sequence length="175" mass="19664">MDNLDTHSEHVDQPEGQQANGLPFAHINLSPCWFILEQYRLQLDRVLQSHNEHVRMSLQQEISMQNATLINHLNHAEIATLRRALQRTQEDLETTQYHMNEVVEHAVSAYVINDSIFCMLAAVQQETNSHVSSNELEDEASSHHLCACKPCGGHLMACPICGAVKDEAIELARSG</sequence>
<dbReference type="AlphaFoldDB" id="A0A835KIP3"/>
<protein>
    <submittedName>
        <fullName evidence="2">Uncharacterized protein</fullName>
    </submittedName>
</protein>
<dbReference type="Proteomes" id="UP000636709">
    <property type="component" value="Unassembled WGS sequence"/>
</dbReference>
<keyword evidence="3" id="KW-1185">Reference proteome</keyword>
<gene>
    <name evidence="2" type="ORF">HU200_015596</name>
</gene>
<comment type="caution">
    <text evidence="2">The sequence shown here is derived from an EMBL/GenBank/DDBJ whole genome shotgun (WGS) entry which is preliminary data.</text>
</comment>
<dbReference type="EMBL" id="JACEFO010001605">
    <property type="protein sequence ID" value="KAF8731668.1"/>
    <property type="molecule type" value="Genomic_DNA"/>
</dbReference>
<proteinExistence type="predicted"/>
<evidence type="ECO:0000256" key="1">
    <source>
        <dbReference type="SAM" id="MobiDB-lite"/>
    </source>
</evidence>
<feature type="compositionally biased region" description="Basic and acidic residues" evidence="1">
    <location>
        <begin position="1"/>
        <end position="13"/>
    </location>
</feature>
<name>A0A835KIP3_9POAL</name>
<evidence type="ECO:0000313" key="3">
    <source>
        <dbReference type="Proteomes" id="UP000636709"/>
    </source>
</evidence>
<accession>A0A835KIP3</accession>
<dbReference type="OrthoDB" id="1711136at2759"/>
<organism evidence="2 3">
    <name type="scientific">Digitaria exilis</name>
    <dbReference type="NCBI Taxonomy" id="1010633"/>
    <lineage>
        <taxon>Eukaryota</taxon>
        <taxon>Viridiplantae</taxon>
        <taxon>Streptophyta</taxon>
        <taxon>Embryophyta</taxon>
        <taxon>Tracheophyta</taxon>
        <taxon>Spermatophyta</taxon>
        <taxon>Magnoliopsida</taxon>
        <taxon>Liliopsida</taxon>
        <taxon>Poales</taxon>
        <taxon>Poaceae</taxon>
        <taxon>PACMAD clade</taxon>
        <taxon>Panicoideae</taxon>
        <taxon>Panicodae</taxon>
        <taxon>Paniceae</taxon>
        <taxon>Anthephorinae</taxon>
        <taxon>Digitaria</taxon>
    </lineage>
</organism>
<feature type="region of interest" description="Disordered" evidence="1">
    <location>
        <begin position="1"/>
        <end position="22"/>
    </location>
</feature>
<evidence type="ECO:0000313" key="2">
    <source>
        <dbReference type="EMBL" id="KAF8731668.1"/>
    </source>
</evidence>